<name>A0A4C1ZVM6_EUMVA</name>
<evidence type="ECO:0000313" key="1">
    <source>
        <dbReference type="EMBL" id="GBP92556.1"/>
    </source>
</evidence>
<evidence type="ECO:0000313" key="2">
    <source>
        <dbReference type="Proteomes" id="UP000299102"/>
    </source>
</evidence>
<dbReference type="Proteomes" id="UP000299102">
    <property type="component" value="Unassembled WGS sequence"/>
</dbReference>
<keyword evidence="2" id="KW-1185">Reference proteome</keyword>
<accession>A0A4C1ZVM6</accession>
<protein>
    <submittedName>
        <fullName evidence="1">Uncharacterized protein</fullName>
    </submittedName>
</protein>
<organism evidence="1 2">
    <name type="scientific">Eumeta variegata</name>
    <name type="common">Bagworm moth</name>
    <name type="synonym">Eumeta japonica</name>
    <dbReference type="NCBI Taxonomy" id="151549"/>
    <lineage>
        <taxon>Eukaryota</taxon>
        <taxon>Metazoa</taxon>
        <taxon>Ecdysozoa</taxon>
        <taxon>Arthropoda</taxon>
        <taxon>Hexapoda</taxon>
        <taxon>Insecta</taxon>
        <taxon>Pterygota</taxon>
        <taxon>Neoptera</taxon>
        <taxon>Endopterygota</taxon>
        <taxon>Lepidoptera</taxon>
        <taxon>Glossata</taxon>
        <taxon>Ditrysia</taxon>
        <taxon>Tineoidea</taxon>
        <taxon>Psychidae</taxon>
        <taxon>Oiketicinae</taxon>
        <taxon>Eumeta</taxon>
    </lineage>
</organism>
<proteinExistence type="predicted"/>
<gene>
    <name evidence="1" type="ORF">EVAR_68456_1</name>
</gene>
<reference evidence="1 2" key="1">
    <citation type="journal article" date="2019" name="Commun. Biol.">
        <title>The bagworm genome reveals a unique fibroin gene that provides high tensile strength.</title>
        <authorList>
            <person name="Kono N."/>
            <person name="Nakamura H."/>
            <person name="Ohtoshi R."/>
            <person name="Tomita M."/>
            <person name="Numata K."/>
            <person name="Arakawa K."/>
        </authorList>
    </citation>
    <scope>NUCLEOTIDE SEQUENCE [LARGE SCALE GENOMIC DNA]</scope>
</reference>
<sequence length="154" mass="17729">MIISNSNPISQLHHLSGVYSNADLDDFTDQFVWAEIQSARSIVAKTETCTIFNKRKHSLSLFDGFGHGKEDTVEQYGRHDEVVEVLVGGEVDAGAPHRRPRRPPEQRARRREPVYVVFAEPLRHHAERLQRVDMVMPRFTNIFKCQETSIDQKC</sequence>
<dbReference type="AlphaFoldDB" id="A0A4C1ZVM6"/>
<comment type="caution">
    <text evidence="1">The sequence shown here is derived from an EMBL/GenBank/DDBJ whole genome shotgun (WGS) entry which is preliminary data.</text>
</comment>
<dbReference type="EMBL" id="BGZK01002284">
    <property type="protein sequence ID" value="GBP92556.1"/>
    <property type="molecule type" value="Genomic_DNA"/>
</dbReference>